<dbReference type="RefSeq" id="WP_085836928.1">
    <property type="nucleotide sequence ID" value="NZ_FWFS01000008.1"/>
</dbReference>
<gene>
    <name evidence="8" type="primary">prkC</name>
    <name evidence="8" type="ORF">AQS8620_02194</name>
</gene>
<dbReference type="SUPFAM" id="SSF56112">
    <property type="entry name" value="Protein kinase-like (PK-like)"/>
    <property type="match status" value="1"/>
</dbReference>
<dbReference type="Pfam" id="PF13672">
    <property type="entry name" value="PP2C_2"/>
    <property type="match status" value="1"/>
</dbReference>
<dbReference type="InterPro" id="IPR001932">
    <property type="entry name" value="PPM-type_phosphatase-like_dom"/>
</dbReference>
<dbReference type="PROSITE" id="PS50011">
    <property type="entry name" value="PROTEIN_KINASE_DOM"/>
    <property type="match status" value="1"/>
</dbReference>
<dbReference type="AlphaFoldDB" id="A0A1Y5SXI0"/>
<evidence type="ECO:0000256" key="4">
    <source>
        <dbReference type="ARBA" id="ARBA00022840"/>
    </source>
</evidence>
<evidence type="ECO:0000259" key="7">
    <source>
        <dbReference type="PROSITE" id="PS51746"/>
    </source>
</evidence>
<keyword evidence="2" id="KW-0547">Nucleotide-binding</keyword>
<keyword evidence="5" id="KW-1133">Transmembrane helix</keyword>
<sequence length="565" mass="61418">MSNLALSIGQASDKGVKPLNQDFYGATVPQGRSLALKGAVIALADGISSSQVSHLAAEVTIKALMGDYFATSDTWSVRTSALRVLAATNAWLFAQTARARTSDMDRGYVCTVAAVIVKGRHAHLFHAGDSRIFRVSGQTLEPLTRDHTTVLSASEQYLARAMGLANGIEIDYREEALDTGDIFALTSDGVHEYLSPETIAGIIAKTPDLEAAAQTIVTQALAQGSPDNCTVQLLRIDALPDATAPEVIDTAATLAPAPLLSPPCIFDGWRIERTLHANDRSQIYLASDIDTGQRVALKVPSAELRDSPDVLRRFMMEDWIARRISSPHVLAAGPDRDRSHLYVTSEFIEGQTLRDWMHDTPRPSLAQVRDIVDQIATGLRAFHRREMVHQDLRPENVMIDAGGTVKLIDFGATRVAGVVEAAPVFDDTDILGTMQYAAPEYFAGYQGDDRSDLYSLGVIAYEMLTGRLPFGANVARATTLRAQRRLRYAPASDVPLWVDAALKQATAPDPRQRTQALSEFTANLKRPMAGFDPKAFAPLASRDPLVFWQSLCAGLILVIVALLAR</sequence>
<evidence type="ECO:0000259" key="6">
    <source>
        <dbReference type="PROSITE" id="PS50011"/>
    </source>
</evidence>
<dbReference type="EC" id="2.7.11.1" evidence="8"/>
<keyword evidence="5" id="KW-0812">Transmembrane</keyword>
<keyword evidence="9" id="KW-1185">Reference proteome</keyword>
<protein>
    <submittedName>
        <fullName evidence="8">Serine/threonine-protein kinase PrkC</fullName>
        <ecNumber evidence="8">2.7.11.1</ecNumber>
    </submittedName>
</protein>
<dbReference type="InterPro" id="IPR000719">
    <property type="entry name" value="Prot_kinase_dom"/>
</dbReference>
<dbReference type="PROSITE" id="PS00109">
    <property type="entry name" value="PROTEIN_KINASE_TYR"/>
    <property type="match status" value="1"/>
</dbReference>
<feature type="domain" description="Protein kinase" evidence="6">
    <location>
        <begin position="269"/>
        <end position="529"/>
    </location>
</feature>
<proteinExistence type="predicted"/>
<evidence type="ECO:0000256" key="1">
    <source>
        <dbReference type="ARBA" id="ARBA00022679"/>
    </source>
</evidence>
<keyword evidence="4" id="KW-0067">ATP-binding</keyword>
<dbReference type="PANTHER" id="PTHR43289:SF6">
    <property type="entry name" value="SERINE_THREONINE-PROTEIN KINASE NEKL-3"/>
    <property type="match status" value="1"/>
</dbReference>
<keyword evidence="5" id="KW-0472">Membrane</keyword>
<evidence type="ECO:0000256" key="5">
    <source>
        <dbReference type="SAM" id="Phobius"/>
    </source>
</evidence>
<evidence type="ECO:0000313" key="9">
    <source>
        <dbReference type="Proteomes" id="UP000193862"/>
    </source>
</evidence>
<dbReference type="EMBL" id="FWFS01000008">
    <property type="protein sequence ID" value="SLN51191.1"/>
    <property type="molecule type" value="Genomic_DNA"/>
</dbReference>
<keyword evidence="1 8" id="KW-0808">Transferase</keyword>
<feature type="domain" description="PPM-type phosphatase" evidence="7">
    <location>
        <begin position="7"/>
        <end position="236"/>
    </location>
</feature>
<dbReference type="GO" id="GO:0005524">
    <property type="term" value="F:ATP binding"/>
    <property type="evidence" value="ECO:0007669"/>
    <property type="project" value="UniProtKB-KW"/>
</dbReference>
<dbReference type="OrthoDB" id="9801841at2"/>
<keyword evidence="3 8" id="KW-0418">Kinase</keyword>
<dbReference type="InterPro" id="IPR036457">
    <property type="entry name" value="PPM-type-like_dom_sf"/>
</dbReference>
<dbReference type="PROSITE" id="PS51746">
    <property type="entry name" value="PPM_2"/>
    <property type="match status" value="1"/>
</dbReference>
<dbReference type="SMART" id="SM00331">
    <property type="entry name" value="PP2C_SIG"/>
    <property type="match status" value="1"/>
</dbReference>
<evidence type="ECO:0000256" key="3">
    <source>
        <dbReference type="ARBA" id="ARBA00022777"/>
    </source>
</evidence>
<dbReference type="SMART" id="SM00332">
    <property type="entry name" value="PP2Cc"/>
    <property type="match status" value="1"/>
</dbReference>
<dbReference type="Gene3D" id="3.60.40.10">
    <property type="entry name" value="PPM-type phosphatase domain"/>
    <property type="match status" value="1"/>
</dbReference>
<feature type="transmembrane region" description="Helical" evidence="5">
    <location>
        <begin position="545"/>
        <end position="564"/>
    </location>
</feature>
<dbReference type="Proteomes" id="UP000193862">
    <property type="component" value="Unassembled WGS sequence"/>
</dbReference>
<accession>A0A1Y5SXI0</accession>
<reference evidence="8 9" key="1">
    <citation type="submission" date="2017-03" db="EMBL/GenBank/DDBJ databases">
        <authorList>
            <person name="Afonso C.L."/>
            <person name="Miller P.J."/>
            <person name="Scott M.A."/>
            <person name="Spackman E."/>
            <person name="Goraichik I."/>
            <person name="Dimitrov K.M."/>
            <person name="Suarez D.L."/>
            <person name="Swayne D.E."/>
        </authorList>
    </citation>
    <scope>NUCLEOTIDE SEQUENCE [LARGE SCALE GENOMIC DNA]</scope>
    <source>
        <strain evidence="8 9">CECT 8620</strain>
    </source>
</reference>
<dbReference type="PANTHER" id="PTHR43289">
    <property type="entry name" value="MITOGEN-ACTIVATED PROTEIN KINASE KINASE KINASE 20-RELATED"/>
    <property type="match status" value="1"/>
</dbReference>
<dbReference type="CDD" id="cd00143">
    <property type="entry name" value="PP2Cc"/>
    <property type="match status" value="1"/>
</dbReference>
<dbReference type="GO" id="GO:0004674">
    <property type="term" value="F:protein serine/threonine kinase activity"/>
    <property type="evidence" value="ECO:0007669"/>
    <property type="project" value="UniProtKB-EC"/>
</dbReference>
<organism evidence="8 9">
    <name type="scientific">Aquimixticola soesokkakensis</name>
    <dbReference type="NCBI Taxonomy" id="1519096"/>
    <lineage>
        <taxon>Bacteria</taxon>
        <taxon>Pseudomonadati</taxon>
        <taxon>Pseudomonadota</taxon>
        <taxon>Alphaproteobacteria</taxon>
        <taxon>Rhodobacterales</taxon>
        <taxon>Paracoccaceae</taxon>
        <taxon>Aquimixticola</taxon>
    </lineage>
</organism>
<dbReference type="InterPro" id="IPR011009">
    <property type="entry name" value="Kinase-like_dom_sf"/>
</dbReference>
<dbReference type="Pfam" id="PF00069">
    <property type="entry name" value="Pkinase"/>
    <property type="match status" value="1"/>
</dbReference>
<dbReference type="Gene3D" id="1.10.510.10">
    <property type="entry name" value="Transferase(Phosphotransferase) domain 1"/>
    <property type="match status" value="1"/>
</dbReference>
<dbReference type="SUPFAM" id="SSF81606">
    <property type="entry name" value="PP2C-like"/>
    <property type="match status" value="1"/>
</dbReference>
<evidence type="ECO:0000313" key="8">
    <source>
        <dbReference type="EMBL" id="SLN51191.1"/>
    </source>
</evidence>
<dbReference type="CDD" id="cd14014">
    <property type="entry name" value="STKc_PknB_like"/>
    <property type="match status" value="1"/>
</dbReference>
<name>A0A1Y5SXI0_9RHOB</name>
<dbReference type="Gene3D" id="3.30.200.20">
    <property type="entry name" value="Phosphorylase Kinase, domain 1"/>
    <property type="match status" value="1"/>
</dbReference>
<dbReference type="InterPro" id="IPR008266">
    <property type="entry name" value="Tyr_kinase_AS"/>
</dbReference>
<evidence type="ECO:0000256" key="2">
    <source>
        <dbReference type="ARBA" id="ARBA00022741"/>
    </source>
</evidence>